<sequence length="311" mass="32160">MRMLRVPVALLLTVSMPGVALAQYPLVTAPADELSDDEKIEKAKGLYIEAERLADEDNWEAAVVLYEQAYYLVPGKHGFAHKVGIAAWKVDNCDKAYDYLTHFVEYGEADKYPEKITEAQGILEEIEAKGCRTPEEEEPEPEAEAPTDVENPFATEAGDGPGDSGKKPKEKGDKGLLIGGAVMITLGLAGVGAGAAGSAIAVGAGKSLDQLASTSTNTGYPVGDYACRNVDASDCPVTLESRLATGKVLTYAGFIGGGVLVAAGIALIAIHAKKNKAKAGASAKAKNGVELTAIGPTLLPGGGGAAAAIRF</sequence>
<feature type="transmembrane region" description="Helical" evidence="2">
    <location>
        <begin position="248"/>
        <end position="270"/>
    </location>
</feature>
<protein>
    <recommendedName>
        <fullName evidence="6">Tetratricopeptide repeat protein</fullName>
    </recommendedName>
</protein>
<proteinExistence type="predicted"/>
<gene>
    <name evidence="4" type="ORF">ENSA5_35100</name>
</gene>
<keyword evidence="2" id="KW-0472">Membrane</keyword>
<evidence type="ECO:0000256" key="2">
    <source>
        <dbReference type="SAM" id="Phobius"/>
    </source>
</evidence>
<keyword evidence="2" id="KW-1133">Transmembrane helix</keyword>
<feature type="compositionally biased region" description="Acidic residues" evidence="1">
    <location>
        <begin position="135"/>
        <end position="147"/>
    </location>
</feature>
<comment type="caution">
    <text evidence="4">The sequence shown here is derived from an EMBL/GenBank/DDBJ whole genome shotgun (WGS) entry which is preliminary data.</text>
</comment>
<evidence type="ECO:0000256" key="1">
    <source>
        <dbReference type="SAM" id="MobiDB-lite"/>
    </source>
</evidence>
<dbReference type="AlphaFoldDB" id="A0A2S9XW87"/>
<keyword evidence="5" id="KW-1185">Reference proteome</keyword>
<evidence type="ECO:0000256" key="3">
    <source>
        <dbReference type="SAM" id="SignalP"/>
    </source>
</evidence>
<evidence type="ECO:0008006" key="6">
    <source>
        <dbReference type="Google" id="ProtNLM"/>
    </source>
</evidence>
<evidence type="ECO:0000313" key="4">
    <source>
        <dbReference type="EMBL" id="PRP97125.1"/>
    </source>
</evidence>
<reference evidence="4 5" key="1">
    <citation type="submission" date="2018-03" db="EMBL/GenBank/DDBJ databases">
        <title>Draft Genome Sequences of the Obligatory Marine Myxobacteria Enhygromyxa salina SWB005.</title>
        <authorList>
            <person name="Poehlein A."/>
            <person name="Moghaddam J.A."/>
            <person name="Harms H."/>
            <person name="Alanjari M."/>
            <person name="Koenig G.M."/>
            <person name="Daniel R."/>
            <person name="Schaeberle T.F."/>
        </authorList>
    </citation>
    <scope>NUCLEOTIDE SEQUENCE [LARGE SCALE GENOMIC DNA]</scope>
    <source>
        <strain evidence="4 5">SWB005</strain>
    </source>
</reference>
<dbReference type="Proteomes" id="UP000237968">
    <property type="component" value="Unassembled WGS sequence"/>
</dbReference>
<accession>A0A2S9XW87</accession>
<keyword evidence="2" id="KW-0812">Transmembrane</keyword>
<feature type="chain" id="PRO_5015543141" description="Tetratricopeptide repeat protein" evidence="3">
    <location>
        <begin position="23"/>
        <end position="311"/>
    </location>
</feature>
<feature type="region of interest" description="Disordered" evidence="1">
    <location>
        <begin position="131"/>
        <end position="171"/>
    </location>
</feature>
<keyword evidence="3" id="KW-0732">Signal</keyword>
<name>A0A2S9XW87_9BACT</name>
<organism evidence="4 5">
    <name type="scientific">Enhygromyxa salina</name>
    <dbReference type="NCBI Taxonomy" id="215803"/>
    <lineage>
        <taxon>Bacteria</taxon>
        <taxon>Pseudomonadati</taxon>
        <taxon>Myxococcota</taxon>
        <taxon>Polyangia</taxon>
        <taxon>Nannocystales</taxon>
        <taxon>Nannocystaceae</taxon>
        <taxon>Enhygromyxa</taxon>
    </lineage>
</organism>
<feature type="signal peptide" evidence="3">
    <location>
        <begin position="1"/>
        <end position="22"/>
    </location>
</feature>
<dbReference type="EMBL" id="PVNK01000162">
    <property type="protein sequence ID" value="PRP97125.1"/>
    <property type="molecule type" value="Genomic_DNA"/>
</dbReference>
<evidence type="ECO:0000313" key="5">
    <source>
        <dbReference type="Proteomes" id="UP000237968"/>
    </source>
</evidence>